<dbReference type="Gene3D" id="1.25.40.10">
    <property type="entry name" value="Tetratricopeptide repeat domain"/>
    <property type="match status" value="2"/>
</dbReference>
<protein>
    <submittedName>
        <fullName evidence="4">Tetratricopeptide TPR_2</fullName>
    </submittedName>
</protein>
<name>A0A1Z4N8N0_9CYAN</name>
<feature type="domain" description="Tetratricopeptide SHNi-TPR" evidence="3">
    <location>
        <begin position="335"/>
        <end position="370"/>
    </location>
</feature>
<evidence type="ECO:0000256" key="2">
    <source>
        <dbReference type="ARBA" id="ARBA00022803"/>
    </source>
</evidence>
<dbReference type="Pfam" id="PF13424">
    <property type="entry name" value="TPR_12"/>
    <property type="match status" value="1"/>
</dbReference>
<dbReference type="KEGG" id="ttq:NIES37_60920"/>
<dbReference type="SMART" id="SM00028">
    <property type="entry name" value="TPR"/>
    <property type="match status" value="4"/>
</dbReference>
<dbReference type="InterPro" id="IPR011990">
    <property type="entry name" value="TPR-like_helical_dom_sf"/>
</dbReference>
<gene>
    <name evidence="4" type="ORF">NIES37_60920</name>
</gene>
<dbReference type="SUPFAM" id="SSF48452">
    <property type="entry name" value="TPR-like"/>
    <property type="match status" value="2"/>
</dbReference>
<dbReference type="PANTHER" id="PTHR45641:SF19">
    <property type="entry name" value="NEPHROCYSTIN-3"/>
    <property type="match status" value="1"/>
</dbReference>
<dbReference type="Pfam" id="PF10516">
    <property type="entry name" value="SHNi-TPR"/>
    <property type="match status" value="1"/>
</dbReference>
<keyword evidence="1" id="KW-0677">Repeat</keyword>
<dbReference type="InterPro" id="IPR019734">
    <property type="entry name" value="TPR_rpt"/>
</dbReference>
<dbReference type="InterPro" id="IPR019544">
    <property type="entry name" value="Tetratricopeptide_SHNi-TPR_dom"/>
</dbReference>
<dbReference type="Proteomes" id="UP000218785">
    <property type="component" value="Chromosome"/>
</dbReference>
<organism evidence="4 5">
    <name type="scientific">Tolypothrix tenuis PCC 7101</name>
    <dbReference type="NCBI Taxonomy" id="231146"/>
    <lineage>
        <taxon>Bacteria</taxon>
        <taxon>Bacillati</taxon>
        <taxon>Cyanobacteriota</taxon>
        <taxon>Cyanophyceae</taxon>
        <taxon>Nostocales</taxon>
        <taxon>Tolypothrichaceae</taxon>
        <taxon>Tolypothrix</taxon>
    </lineage>
</organism>
<reference evidence="4 5" key="1">
    <citation type="submission" date="2017-06" db="EMBL/GenBank/DDBJ databases">
        <title>Genome sequencing of cyanobaciteial culture collection at National Institute for Environmental Studies (NIES).</title>
        <authorList>
            <person name="Hirose Y."/>
            <person name="Shimura Y."/>
            <person name="Fujisawa T."/>
            <person name="Nakamura Y."/>
            <person name="Kawachi M."/>
        </authorList>
    </citation>
    <scope>NUCLEOTIDE SEQUENCE [LARGE SCALE GENOMIC DNA]</scope>
    <source>
        <strain evidence="4 5">NIES-37</strain>
    </source>
</reference>
<sequence length="435" mass="50969">MINASRETDKSVLAEFGIDPSKIKFIKPVWKRAYYQAVNNWLTKYKTQPHSSTLEQVRGYIEVLHYLSELKEWITIQHVFRKALPVNPSTLNISLPLYEYLLFRELSRELLAITEDIINSLEDSAHDLTFIKMQKARAMSALTDKLQDSQKLFEELLHNTEKDTQINLESLTYLGIRQVNSGLYQEGIKNLRYALIKIEDNEKFILNEKIQELKTDIWENLAFYEMNSSHFQEAIQLYKNVINIRTELDLSHRLTHPSAHLGIIMRKMGEYEQALYYLEKAKEIAKLVEIESQTFWINHHLAYVYLNKGQPDLAEELCINSLVGHKKFKNQWGESDCYEQLGLIDLAMSRFKNAESNFKIALNIRQSLGNLHGTASCVLDLALASWHQRRFIKAVYYLFRGFYLYYKLGVLNMTRVRRMIKLSFGWTMGKRRGAM</sequence>
<accession>A0A1Z4N8N0</accession>
<evidence type="ECO:0000313" key="5">
    <source>
        <dbReference type="Proteomes" id="UP000218785"/>
    </source>
</evidence>
<dbReference type="PANTHER" id="PTHR45641">
    <property type="entry name" value="TETRATRICOPEPTIDE REPEAT PROTEIN (AFU_ORTHOLOGUE AFUA_6G03870)"/>
    <property type="match status" value="1"/>
</dbReference>
<dbReference type="AlphaFoldDB" id="A0A1Z4N8N0"/>
<evidence type="ECO:0000256" key="1">
    <source>
        <dbReference type="ARBA" id="ARBA00022737"/>
    </source>
</evidence>
<dbReference type="RefSeq" id="WP_096582058.1">
    <property type="nucleotide sequence ID" value="NZ_CAWNJS010000001.1"/>
</dbReference>
<proteinExistence type="predicted"/>
<evidence type="ECO:0000259" key="3">
    <source>
        <dbReference type="Pfam" id="PF10516"/>
    </source>
</evidence>
<dbReference type="EMBL" id="AP018248">
    <property type="protein sequence ID" value="BAZ02084.1"/>
    <property type="molecule type" value="Genomic_DNA"/>
</dbReference>
<keyword evidence="5" id="KW-1185">Reference proteome</keyword>
<keyword evidence="2" id="KW-0802">TPR repeat</keyword>
<evidence type="ECO:0000313" key="4">
    <source>
        <dbReference type="EMBL" id="BAZ02084.1"/>
    </source>
</evidence>